<protein>
    <submittedName>
        <fullName evidence="2">Uroporphyrinogen decarboxylase</fullName>
        <ecNumber evidence="2">4.1.1.37</ecNumber>
    </submittedName>
</protein>
<dbReference type="Pfam" id="PF01208">
    <property type="entry name" value="URO-D"/>
    <property type="match status" value="1"/>
</dbReference>
<evidence type="ECO:0000313" key="2">
    <source>
        <dbReference type="EMBL" id="TAA74906.1"/>
    </source>
</evidence>
<dbReference type="EC" id="4.1.1.37" evidence="2"/>
<dbReference type="InterPro" id="IPR038071">
    <property type="entry name" value="UROD/MetE-like_sf"/>
</dbReference>
<proteinExistence type="predicted"/>
<dbReference type="CDD" id="cd03465">
    <property type="entry name" value="URO-D_like"/>
    <property type="match status" value="1"/>
</dbReference>
<name>A0A521G1M3_9BACT</name>
<dbReference type="SUPFAM" id="SSF51726">
    <property type="entry name" value="UROD/MetE-like"/>
    <property type="match status" value="1"/>
</dbReference>
<accession>A0A521G1M3</accession>
<feature type="domain" description="Uroporphyrinogen decarboxylase (URO-D)" evidence="1">
    <location>
        <begin position="7"/>
        <end position="339"/>
    </location>
</feature>
<dbReference type="GO" id="GO:0004853">
    <property type="term" value="F:uroporphyrinogen decarboxylase activity"/>
    <property type="evidence" value="ECO:0007669"/>
    <property type="project" value="UniProtKB-EC"/>
</dbReference>
<dbReference type="AlphaFoldDB" id="A0A521G1M3"/>
<sequence length="344" mass="37352">MSNAEMTSMERVLTTLSHREPDRVPFFLLLTMHGAKELGLSIREYFSQAKYVIEGQCRLRAKYHHDCFYPLLYGAAEAEAFGGEIVWYEDGPPNSGAPVLKKPEDILALQVPVVDETPCLCRMLDVISGLKERAGNTVPIIGVVISPFSLPVMQMGFAAYIELLYEQPELFARLMAVNQAFCVAWANAQFQAGATTVCYFDPLASPDMIPPEMYRRTGLEMARQCLSYFNGPACIHLGSGRCLAMVEELAKVGAVAAGVSALDDLAAVKAACKGKITVAGNLNGIEMRRWTPTQAEAKVKEALAAAAAGGGFILTDNHGEIPWQVSDEILLAISAAVQQWGRSS</sequence>
<dbReference type="Proteomes" id="UP000316238">
    <property type="component" value="Unassembled WGS sequence"/>
</dbReference>
<dbReference type="GO" id="GO:0006779">
    <property type="term" value="P:porphyrin-containing compound biosynthetic process"/>
    <property type="evidence" value="ECO:0007669"/>
    <property type="project" value="InterPro"/>
</dbReference>
<dbReference type="PANTHER" id="PTHR47099">
    <property type="entry name" value="METHYLCOBAMIDE:COM METHYLTRANSFERASE MTBA"/>
    <property type="match status" value="1"/>
</dbReference>
<comment type="caution">
    <text evidence="2">The sequence shown here is derived from an EMBL/GenBank/DDBJ whole genome shotgun (WGS) entry which is preliminary data.</text>
</comment>
<dbReference type="EMBL" id="NQJD01000015">
    <property type="protein sequence ID" value="TAA74906.1"/>
    <property type="molecule type" value="Genomic_DNA"/>
</dbReference>
<evidence type="ECO:0000313" key="3">
    <source>
        <dbReference type="Proteomes" id="UP000316238"/>
    </source>
</evidence>
<dbReference type="InterPro" id="IPR000257">
    <property type="entry name" value="Uroporphyrinogen_deCOase"/>
</dbReference>
<keyword evidence="3" id="KW-1185">Reference proteome</keyword>
<dbReference type="Gene3D" id="3.20.20.210">
    <property type="match status" value="1"/>
</dbReference>
<dbReference type="InterPro" id="IPR052024">
    <property type="entry name" value="Methanogen_methyltrans"/>
</dbReference>
<evidence type="ECO:0000259" key="1">
    <source>
        <dbReference type="Pfam" id="PF01208"/>
    </source>
</evidence>
<keyword evidence="2" id="KW-0456">Lyase</keyword>
<reference evidence="2" key="1">
    <citation type="submission" date="2017-07" db="EMBL/GenBank/DDBJ databases">
        <title>The cable genome - Insights into the physiology and evolution of filamentous bacteria capable of sulfide oxidation via long distance electron transfer.</title>
        <authorList>
            <person name="Thorup C."/>
            <person name="Bjerg J.T."/>
            <person name="Schreiber L."/>
            <person name="Nielsen L.P."/>
            <person name="Kjeldsen K.U."/>
            <person name="Boesen T."/>
            <person name="Boggild A."/>
            <person name="Meysman F."/>
            <person name="Geelhoed J."/>
            <person name="Schramm A."/>
        </authorList>
    </citation>
    <scope>NUCLEOTIDE SEQUENCE [LARGE SCALE GENOMIC DNA]</scope>
    <source>
        <strain evidence="2">GS</strain>
    </source>
</reference>
<gene>
    <name evidence="2" type="ORF">CDV28_11541</name>
</gene>
<organism evidence="2 3">
    <name type="scientific">Candidatus Electronema aureum</name>
    <dbReference type="NCBI Taxonomy" id="2005002"/>
    <lineage>
        <taxon>Bacteria</taxon>
        <taxon>Pseudomonadati</taxon>
        <taxon>Thermodesulfobacteriota</taxon>
        <taxon>Desulfobulbia</taxon>
        <taxon>Desulfobulbales</taxon>
        <taxon>Desulfobulbaceae</taxon>
        <taxon>Candidatus Electronema</taxon>
    </lineage>
</organism>
<dbReference type="PANTHER" id="PTHR47099:SF1">
    <property type="entry name" value="METHYLCOBAMIDE:COM METHYLTRANSFERASE MTBA"/>
    <property type="match status" value="1"/>
</dbReference>